<feature type="region of interest" description="Disordered" evidence="2">
    <location>
        <begin position="736"/>
        <end position="810"/>
    </location>
</feature>
<dbReference type="EMBL" id="JAVIJP010000018">
    <property type="protein sequence ID" value="KAL3638939.1"/>
    <property type="molecule type" value="Genomic_DNA"/>
</dbReference>
<dbReference type="InterPro" id="IPR003034">
    <property type="entry name" value="SAP_dom"/>
</dbReference>
<evidence type="ECO:0000256" key="1">
    <source>
        <dbReference type="SAM" id="Coils"/>
    </source>
</evidence>
<keyword evidence="1" id="KW-0175">Coiled coil</keyword>
<sequence>MCFHHMERKKLQALCKKHKIPANLSNLEMANRLKEYFKEKEKSSIQGSIHGLDDEIEGGTESTNVVIDFHSMKRRELQALCLKHSITANLPNLEMAKRLTEFFKEKEKSPFQGPIDVFDEIEREPNSTNMVMDSMKRKDLQALCQKHNIPANSPNLEMAKRLNEFFKEKEKSPFQEPMNVFDGTEREIDSTNMVMDFDSMKRKDLQALCQKHKIPANLSNLEMAKRLNKFFKENEKPSIQGLINEQSENAEINRKVKKVRFSPEHELFEFSRSPELKRRSRRNTVSVRPSNLSVQTVDNGLTSSENVDRQGTVTRSRGLKLMEGRGNETKRGKKGVKFDEQKNNVATIKKTDNGGVTGRVLRSKGKELADGDVKNATKRGNAILEDENVLDVVDEEKSIEEIVTKKKRVSWAVGIVDNVPIVSGEDDDNRVVTRRSSKNKGVMQKNEVAEVHQAIEPHFMKRVPKKNVAAEIHRVIEPHTMKRVPEKNKTAEVHRAIDPQIMVRRSKRNANAVGDSQVLNDDINKHENGGVKGSRKSAKLLAEDDAKGETGRSVIQIEEPVKLEMNRSGRRKSVIALTEKGRNGELIAETENMRSSVPQLVIAGGLSKIGKVSQPITRRSMRKTTILEPIASVEKLDTDVAVENCEAEKLFSPRRSSRVASFCKSLENNDILGGDTITRRSKRKTTTLEPVASEEKRDTDVTVENYETKKCLSPRRSSRVASFCKSLKNKDELGVNTIIQQKNEPRKRKRSPILEGDVKTDDVWSSSKQSTEESRNKKRVSFLEPQLSGSKGAGSIGGTDTRNENVKSNMGLGEFNRKTSREERDVAIAESFETNFIEGNELLNSVENATSIIAELETDLAESEKQISASNIKAARKVDTFEFDVQAIVEQDITSEVQLFSPIEDSSHVDTIENQILEEGSNVSGNEGFAEPSSVADSVLPADLVDYVGEVEGVSVKENPNSIEIGDANVLSSAIACHHNVLDYIEASNDIYLDNNEDTREVGAPGSCADLEVTEAEADTDTQPCSCVADHAGEVEAISVQNVDHLEASNSNLGTNKEDGASEAGEIGTPESRADEICIDYTHSKSALQLKETPSGKLRSIEGDNVEIEKGGCLKEHKIASDGDDEFGVADLFAGERSVGISSQDRGIVSGEYSARNSDEPLMDKEYLAISPKTASPDMANICPETDLEAELTGKGEEICIDKSLHSEVAKTVGDGSPDCQENQEFVMSNILDLERRDEIVQQDGETLSCENSVGGFDEEGMDIKLKSGCEAYQISEGDEAENNDNHENRKDDDWGLSVSNLFDGEKSDWVTSQDRGFFSAEESNKGFYEQVVFDIIPVVSTMCGEVETGAVSSSLKEISPSKPCNSSKSPGTGPIISDAGEIIGNESSGDTITEKEVAIIQNNMNDGDREIFNQADEHANEDTPIQAEQPKSPLAIYSAISNTLGASESKTTALAMCKEITTPVVEGSNANEDGNDGSCGKDENKLADACITDVDMSMDRTVSKSGAESLCELEFHHPEDTVYNQSSNLHEKHTLTDVTEQPDDLEPSQSLREIELSNLLEATVTDVTSTGLNDTMINSDVNSNLLEGERGDESAKTTYVNDLLPTYKEEPDSGPSVGREDYQLRLLFATPIKIDSPSKVDKTSTHENESNRADKPFTKCDDIAVENSVAQIKSDEKMRDVENELKNCLCPSSDSSEKPNFVGSNEVDSVESMNTSGLGLSEALEKHLTENTCDEEGVKKCDLLTEENKDERIIFLGESCLFEEATDNECGLTEENTISSFGSSRQLDKVEGCQDILMDTDLPENLSCGNRVCPKSEKKMSLSSGAECEISDAYIQKSNVLENNHHLTCCYEENNVNETLIDTLEGPKAPMDAGADIGSFNSEKDVTGTSSSLFPNDDDAGVTEREDETGDDIDPYEAKKWDEKDDDSRPLPDISDEPRCNSEVAILEGPSAGNTLELQSTYKGTSPTAQNVDNVLSAAEQGFSVCGAEFDEFSNLAMHILPGDTENGDNEKPEEGTPVYNSEDDHEKESGVVEINSTATNVQCSIPELHLEQNVLDSNNDVHSVSDEVTANENCYDEKSDAGTPLLNLEGDDEKYDEGVEEKILGNEILKETEVADTVKEYNDSELAFMKEVAVCEDGTESEKLEETISINLHALGYTAEKSSFKESVTENSGSAGNDAILLQKEGIESEEGGPISSSSIQLSSSVMENARTILIHGTPSKVVKLTDMNENGPAYKSSNIGDVTAVRPAKRKALQDVEWE</sequence>
<feature type="coiled-coil region" evidence="1">
    <location>
        <begin position="846"/>
        <end position="873"/>
    </location>
</feature>
<comment type="caution">
    <text evidence="4">The sequence shown here is derived from an EMBL/GenBank/DDBJ whole genome shotgun (WGS) entry which is preliminary data.</text>
</comment>
<organism evidence="4 5">
    <name type="scientific">Castilleja foliolosa</name>
    <dbReference type="NCBI Taxonomy" id="1961234"/>
    <lineage>
        <taxon>Eukaryota</taxon>
        <taxon>Viridiplantae</taxon>
        <taxon>Streptophyta</taxon>
        <taxon>Embryophyta</taxon>
        <taxon>Tracheophyta</taxon>
        <taxon>Spermatophyta</taxon>
        <taxon>Magnoliopsida</taxon>
        <taxon>eudicotyledons</taxon>
        <taxon>Gunneridae</taxon>
        <taxon>Pentapetalae</taxon>
        <taxon>asterids</taxon>
        <taxon>lamiids</taxon>
        <taxon>Lamiales</taxon>
        <taxon>Orobanchaceae</taxon>
        <taxon>Pedicularideae</taxon>
        <taxon>Castillejinae</taxon>
        <taxon>Castilleja</taxon>
    </lineage>
</organism>
<evidence type="ECO:0000259" key="3">
    <source>
        <dbReference type="SMART" id="SM00513"/>
    </source>
</evidence>
<feature type="compositionally biased region" description="Low complexity" evidence="2">
    <location>
        <begin position="1361"/>
        <end position="1371"/>
    </location>
</feature>
<dbReference type="Proteomes" id="UP001632038">
    <property type="component" value="Unassembled WGS sequence"/>
</dbReference>
<reference evidence="5" key="1">
    <citation type="journal article" date="2024" name="IScience">
        <title>Strigolactones Initiate the Formation of Haustorium-like Structures in Castilleja.</title>
        <authorList>
            <person name="Buerger M."/>
            <person name="Peterson D."/>
            <person name="Chory J."/>
        </authorList>
    </citation>
    <scope>NUCLEOTIDE SEQUENCE [LARGE SCALE GENOMIC DNA]</scope>
</reference>
<feature type="domain" description="SAP" evidence="3">
    <location>
        <begin position="132"/>
        <end position="166"/>
    </location>
</feature>
<dbReference type="PANTHER" id="PTHR33621">
    <property type="entry name" value="ASPARTIC/GLUTAMIC ACID-RICH PROTEIN"/>
    <property type="match status" value="1"/>
</dbReference>
<feature type="compositionally biased region" description="Basic and acidic residues" evidence="2">
    <location>
        <begin position="1917"/>
        <end position="1939"/>
    </location>
</feature>
<keyword evidence="5" id="KW-1185">Reference proteome</keyword>
<feature type="region of interest" description="Disordered" evidence="2">
    <location>
        <begin position="1873"/>
        <end position="1939"/>
    </location>
</feature>
<feature type="domain" description="SAP" evidence="3">
    <location>
        <begin position="3"/>
        <end position="37"/>
    </location>
</feature>
<evidence type="ECO:0000313" key="5">
    <source>
        <dbReference type="Proteomes" id="UP001632038"/>
    </source>
</evidence>
<protein>
    <recommendedName>
        <fullName evidence="3">SAP domain-containing protein</fullName>
    </recommendedName>
</protein>
<name>A0ABD3DAN3_9LAMI</name>
<feature type="compositionally biased region" description="Acidic residues" evidence="2">
    <location>
        <begin position="1897"/>
        <end position="1916"/>
    </location>
</feature>
<dbReference type="PANTHER" id="PTHR33621:SF2">
    <property type="entry name" value="RIBOSOMAL L1 DOMAIN-CONTAINING PROTEIN"/>
    <property type="match status" value="1"/>
</dbReference>
<dbReference type="SMART" id="SM00513">
    <property type="entry name" value="SAP"/>
    <property type="match status" value="4"/>
</dbReference>
<feature type="region of interest" description="Disordered" evidence="2">
    <location>
        <begin position="1357"/>
        <end position="1391"/>
    </location>
</feature>
<feature type="domain" description="SAP" evidence="3">
    <location>
        <begin position="197"/>
        <end position="231"/>
    </location>
</feature>
<proteinExistence type="predicted"/>
<accession>A0ABD3DAN3</accession>
<evidence type="ECO:0000256" key="2">
    <source>
        <dbReference type="SAM" id="MobiDB-lite"/>
    </source>
</evidence>
<feature type="region of interest" description="Disordered" evidence="2">
    <location>
        <begin position="2005"/>
        <end position="2027"/>
    </location>
</feature>
<evidence type="ECO:0000313" key="4">
    <source>
        <dbReference type="EMBL" id="KAL3638939.1"/>
    </source>
</evidence>
<feature type="domain" description="SAP" evidence="3">
    <location>
        <begin position="69"/>
        <end position="103"/>
    </location>
</feature>
<gene>
    <name evidence="4" type="ORF">CASFOL_016846</name>
</gene>